<dbReference type="Pfam" id="PF17771">
    <property type="entry name" value="ADAMTS_CR_2"/>
    <property type="match status" value="1"/>
</dbReference>
<dbReference type="InterPro" id="IPR041645">
    <property type="entry name" value="ADAMTS_CR_2"/>
</dbReference>
<dbReference type="GO" id="GO:0008237">
    <property type="term" value="F:metallopeptidase activity"/>
    <property type="evidence" value="ECO:0007669"/>
    <property type="project" value="UniProtKB-KW"/>
</dbReference>
<evidence type="ECO:0000256" key="8">
    <source>
        <dbReference type="PROSITE-ProRule" id="PRU00276"/>
    </source>
</evidence>
<gene>
    <name evidence="10" type="ORF">ACJMK2_038747</name>
</gene>
<keyword evidence="11" id="KW-1185">Reference proteome</keyword>
<protein>
    <recommendedName>
        <fullName evidence="9">Peptidase M12B domain-containing protein</fullName>
    </recommendedName>
</protein>
<evidence type="ECO:0000256" key="1">
    <source>
        <dbReference type="ARBA" id="ARBA00022670"/>
    </source>
</evidence>
<organism evidence="10 11">
    <name type="scientific">Sinanodonta woodiana</name>
    <name type="common">Chinese pond mussel</name>
    <name type="synonym">Anodonta woodiana</name>
    <dbReference type="NCBI Taxonomy" id="1069815"/>
    <lineage>
        <taxon>Eukaryota</taxon>
        <taxon>Metazoa</taxon>
        <taxon>Spiralia</taxon>
        <taxon>Lophotrochozoa</taxon>
        <taxon>Mollusca</taxon>
        <taxon>Bivalvia</taxon>
        <taxon>Autobranchia</taxon>
        <taxon>Heteroconchia</taxon>
        <taxon>Palaeoheterodonta</taxon>
        <taxon>Unionida</taxon>
        <taxon>Unionoidea</taxon>
        <taxon>Unionidae</taxon>
        <taxon>Unioninae</taxon>
        <taxon>Sinanodonta</taxon>
    </lineage>
</organism>
<evidence type="ECO:0000313" key="10">
    <source>
        <dbReference type="EMBL" id="KAL3870703.1"/>
    </source>
</evidence>
<dbReference type="AlphaFoldDB" id="A0ABD3WD83"/>
<dbReference type="Gene3D" id="3.40.1620.60">
    <property type="match status" value="1"/>
</dbReference>
<keyword evidence="2 8" id="KW-0479">Metal-binding</keyword>
<dbReference type="Gene3D" id="3.40.390.10">
    <property type="entry name" value="Collagenase (Catalytic Domain)"/>
    <property type="match status" value="1"/>
</dbReference>
<dbReference type="EMBL" id="JBJQND010000007">
    <property type="protein sequence ID" value="KAL3870703.1"/>
    <property type="molecule type" value="Genomic_DNA"/>
</dbReference>
<dbReference type="GO" id="GO:0006508">
    <property type="term" value="P:proteolysis"/>
    <property type="evidence" value="ECO:0007669"/>
    <property type="project" value="UniProtKB-KW"/>
</dbReference>
<keyword evidence="5" id="KW-0482">Metalloprotease</keyword>
<evidence type="ECO:0000313" key="11">
    <source>
        <dbReference type="Proteomes" id="UP001634394"/>
    </source>
</evidence>
<keyword evidence="4 8" id="KW-0862">Zinc</keyword>
<keyword evidence="7" id="KW-0325">Glycoprotein</keyword>
<evidence type="ECO:0000256" key="6">
    <source>
        <dbReference type="ARBA" id="ARBA00023157"/>
    </source>
</evidence>
<dbReference type="Proteomes" id="UP001634394">
    <property type="component" value="Unassembled WGS sequence"/>
</dbReference>
<feature type="binding site" evidence="8">
    <location>
        <position position="301"/>
    </location>
    <ligand>
        <name>Zn(2+)</name>
        <dbReference type="ChEBI" id="CHEBI:29105"/>
        <note>catalytic</note>
    </ligand>
</feature>
<evidence type="ECO:0000256" key="3">
    <source>
        <dbReference type="ARBA" id="ARBA00022801"/>
    </source>
</evidence>
<evidence type="ECO:0000256" key="7">
    <source>
        <dbReference type="ARBA" id="ARBA00023180"/>
    </source>
</evidence>
<feature type="active site" evidence="8">
    <location>
        <position position="302"/>
    </location>
</feature>
<evidence type="ECO:0000256" key="5">
    <source>
        <dbReference type="ARBA" id="ARBA00023049"/>
    </source>
</evidence>
<dbReference type="SUPFAM" id="SSF55486">
    <property type="entry name" value="Metalloproteases ('zincins'), catalytic domain"/>
    <property type="match status" value="1"/>
</dbReference>
<evidence type="ECO:0000259" key="9">
    <source>
        <dbReference type="PROSITE" id="PS50215"/>
    </source>
</evidence>
<keyword evidence="6" id="KW-1015">Disulfide bond</keyword>
<name>A0ABD3WD83_SINWO</name>
<keyword evidence="1" id="KW-0645">Protease</keyword>
<feature type="domain" description="Peptidase M12B" evidence="9">
    <location>
        <begin position="131"/>
        <end position="364"/>
    </location>
</feature>
<dbReference type="PROSITE" id="PS50215">
    <property type="entry name" value="ADAM_MEPRO"/>
    <property type="match status" value="1"/>
</dbReference>
<comment type="caution">
    <text evidence="10">The sequence shown here is derived from an EMBL/GenBank/DDBJ whole genome shotgun (WGS) entry which is preliminary data.</text>
</comment>
<dbReference type="InterPro" id="IPR024079">
    <property type="entry name" value="MetalloPept_cat_dom_sf"/>
</dbReference>
<keyword evidence="3" id="KW-0378">Hydrolase</keyword>
<evidence type="ECO:0000256" key="4">
    <source>
        <dbReference type="ARBA" id="ARBA00022833"/>
    </source>
</evidence>
<dbReference type="GO" id="GO:0046872">
    <property type="term" value="F:metal ion binding"/>
    <property type="evidence" value="ECO:0007669"/>
    <property type="project" value="UniProtKB-KW"/>
</dbReference>
<reference evidence="10 11" key="1">
    <citation type="submission" date="2024-11" db="EMBL/GenBank/DDBJ databases">
        <title>Chromosome-level genome assembly of the freshwater bivalve Anodonta woodiana.</title>
        <authorList>
            <person name="Chen X."/>
        </authorList>
    </citation>
    <scope>NUCLEOTIDE SEQUENCE [LARGE SCALE GENOMIC DNA]</scope>
    <source>
        <strain evidence="10">MN2024</strain>
        <tissue evidence="10">Gills</tissue>
    </source>
</reference>
<feature type="binding site" evidence="8">
    <location>
        <position position="311"/>
    </location>
    <ligand>
        <name>Zn(2+)</name>
        <dbReference type="ChEBI" id="CHEBI:29105"/>
        <note>catalytic</note>
    </ligand>
</feature>
<comment type="caution">
    <text evidence="8">Lacks conserved residue(s) required for the propagation of feature annotation.</text>
</comment>
<accession>A0ABD3WD83</accession>
<dbReference type="PANTHER" id="PTHR11905:SF159">
    <property type="entry name" value="ADAM METALLOPROTEASE"/>
    <property type="match status" value="1"/>
</dbReference>
<dbReference type="InterPro" id="IPR001590">
    <property type="entry name" value="Peptidase_M12B"/>
</dbReference>
<dbReference type="PANTHER" id="PTHR11905">
    <property type="entry name" value="ADAM A DISINTEGRIN AND METALLOPROTEASE DOMAIN"/>
    <property type="match status" value="1"/>
</dbReference>
<evidence type="ECO:0000256" key="2">
    <source>
        <dbReference type="ARBA" id="ARBA00022723"/>
    </source>
</evidence>
<dbReference type="Pfam" id="PF13688">
    <property type="entry name" value="Reprolysin_5"/>
    <property type="match status" value="1"/>
</dbReference>
<proteinExistence type="predicted"/>
<sequence>MTVECARRSNGQCDRVLNGNIRTGGRNYDLRVAEGHVRSRNVWEVPNRHGKRYVLREQENIRKEIFVENKDASNVHENSNEQERIDLRHFQHRQSKQNHFPSADTLFTSNNLKGLYYRENNDTREISSHSYDVEIAAVIDNGIWELFWSLIEHSNDAIRKIKVQRAIRKFCAHIFNGVNLRYKETDLYGLDIRITLRHFVMFQNDSDFPHRDSKVITSNGMKYVDISKYLNDLSTWDLASKDAHPNYDHAMLLSRYELFEKDTKNSGVNGLAWPGMVCELGNRTSVVKASDYFMTVSTAAHELAHSLGAVHDGDEGAEDCKSEDFFIMSKTPPQFILGQTYSRNPWVFSECSVRAFKNTLKDKDCVKTNGVIYDKAEWEKVTKKLPGEKYSNNMQCQFILGGKSTYCGDVLSHICLFMECIDPQTGSCHKKYFSAARGTSCGNNMWCIEGRCVPK</sequence>
<feature type="binding site" evidence="8">
    <location>
        <position position="305"/>
    </location>
    <ligand>
        <name>Zn(2+)</name>
        <dbReference type="ChEBI" id="CHEBI:29105"/>
        <note>catalytic</note>
    </ligand>
</feature>